<evidence type="ECO:0008006" key="3">
    <source>
        <dbReference type="Google" id="ProtNLM"/>
    </source>
</evidence>
<proteinExistence type="predicted"/>
<name>A0ABQ9JKT5_9CUCU</name>
<accession>A0ABQ9JKT5</accession>
<evidence type="ECO:0000313" key="2">
    <source>
        <dbReference type="Proteomes" id="UP001162164"/>
    </source>
</evidence>
<gene>
    <name evidence="1" type="ORF">NQ317_016385</name>
</gene>
<organism evidence="1 2">
    <name type="scientific">Molorchus minor</name>
    <dbReference type="NCBI Taxonomy" id="1323400"/>
    <lineage>
        <taxon>Eukaryota</taxon>
        <taxon>Metazoa</taxon>
        <taxon>Ecdysozoa</taxon>
        <taxon>Arthropoda</taxon>
        <taxon>Hexapoda</taxon>
        <taxon>Insecta</taxon>
        <taxon>Pterygota</taxon>
        <taxon>Neoptera</taxon>
        <taxon>Endopterygota</taxon>
        <taxon>Coleoptera</taxon>
        <taxon>Polyphaga</taxon>
        <taxon>Cucujiformia</taxon>
        <taxon>Chrysomeloidea</taxon>
        <taxon>Cerambycidae</taxon>
        <taxon>Lamiinae</taxon>
        <taxon>Monochamini</taxon>
        <taxon>Molorchus</taxon>
    </lineage>
</organism>
<sequence length="133" mass="15367">MENLKLYFGSQCETPLSIIKAYFNTSLIFQLQQKIKANFQLLRRKTQKLRSFKRILVFALAFAVVYTASINNDPLSEDANNSNPRLSADEVIPLHMLKQSTGVGCSQYWCDSRCREISWAGGFCYTNECWCYR</sequence>
<comment type="caution">
    <text evidence="1">The sequence shown here is derived from an EMBL/GenBank/DDBJ whole genome shotgun (WGS) entry which is preliminary data.</text>
</comment>
<dbReference type="EMBL" id="JAPWTJ010000461">
    <property type="protein sequence ID" value="KAJ8978234.1"/>
    <property type="molecule type" value="Genomic_DNA"/>
</dbReference>
<dbReference type="Gene3D" id="3.30.30.10">
    <property type="entry name" value="Knottin, scorpion toxin-like"/>
    <property type="match status" value="1"/>
</dbReference>
<keyword evidence="2" id="KW-1185">Reference proteome</keyword>
<reference evidence="1" key="1">
    <citation type="journal article" date="2023" name="Insect Mol. Biol.">
        <title>Genome sequencing provides insights into the evolution of gene families encoding plant cell wall-degrading enzymes in longhorned beetles.</title>
        <authorList>
            <person name="Shin N.R."/>
            <person name="Okamura Y."/>
            <person name="Kirsch R."/>
            <person name="Pauchet Y."/>
        </authorList>
    </citation>
    <scope>NUCLEOTIDE SEQUENCE</scope>
    <source>
        <strain evidence="1">MMC_N1</strain>
    </source>
</reference>
<dbReference type="InterPro" id="IPR036574">
    <property type="entry name" value="Scorpion_toxin-like_sf"/>
</dbReference>
<protein>
    <recommendedName>
        <fullName evidence="3">Invertebrate defensins family profile domain-containing protein</fullName>
    </recommendedName>
</protein>
<evidence type="ECO:0000313" key="1">
    <source>
        <dbReference type="EMBL" id="KAJ8978234.1"/>
    </source>
</evidence>
<dbReference type="Proteomes" id="UP001162164">
    <property type="component" value="Unassembled WGS sequence"/>
</dbReference>